<gene>
    <name evidence="1" type="ORF">GCM10018785_67550</name>
</gene>
<proteinExistence type="predicted"/>
<dbReference type="AlphaFoldDB" id="A0A919A7J4"/>
<comment type="caution">
    <text evidence="1">The sequence shown here is derived from an EMBL/GenBank/DDBJ whole genome shotgun (WGS) entry which is preliminary data.</text>
</comment>
<dbReference type="EMBL" id="BNBT01000175">
    <property type="protein sequence ID" value="GHE91507.1"/>
    <property type="molecule type" value="Genomic_DNA"/>
</dbReference>
<reference evidence="1" key="2">
    <citation type="submission" date="2020-09" db="EMBL/GenBank/DDBJ databases">
        <authorList>
            <person name="Sun Q."/>
            <person name="Ohkuma M."/>
        </authorList>
    </citation>
    <scope>NUCLEOTIDE SEQUENCE</scope>
    <source>
        <strain evidence="1">JCM 4784</strain>
    </source>
</reference>
<reference evidence="1" key="1">
    <citation type="journal article" date="2014" name="Int. J. Syst. Evol. Microbiol.">
        <title>Complete genome sequence of Corynebacterium casei LMG S-19264T (=DSM 44701T), isolated from a smear-ripened cheese.</title>
        <authorList>
            <consortium name="US DOE Joint Genome Institute (JGI-PGF)"/>
            <person name="Walter F."/>
            <person name="Albersmeier A."/>
            <person name="Kalinowski J."/>
            <person name="Ruckert C."/>
        </authorList>
    </citation>
    <scope>NUCLEOTIDE SEQUENCE</scope>
    <source>
        <strain evidence="1">JCM 4784</strain>
    </source>
</reference>
<sequence length="71" mass="6881">MTATVILPGVSSPPTPPFGALLEPPVEPLGLMGNPSVSVAAPAAARAAMMGSLARSRTAGDAGGWVRGPSG</sequence>
<protein>
    <submittedName>
        <fullName evidence="1">Uncharacterized protein</fullName>
    </submittedName>
</protein>
<evidence type="ECO:0000313" key="2">
    <source>
        <dbReference type="Proteomes" id="UP000608024"/>
    </source>
</evidence>
<accession>A0A919A7J4</accession>
<organism evidence="1 2">
    <name type="scientific">Streptomyces longispororuber</name>
    <dbReference type="NCBI Taxonomy" id="68230"/>
    <lineage>
        <taxon>Bacteria</taxon>
        <taxon>Bacillati</taxon>
        <taxon>Actinomycetota</taxon>
        <taxon>Actinomycetes</taxon>
        <taxon>Kitasatosporales</taxon>
        <taxon>Streptomycetaceae</taxon>
        <taxon>Streptomyces</taxon>
    </lineage>
</organism>
<keyword evidence="2" id="KW-1185">Reference proteome</keyword>
<evidence type="ECO:0000313" key="1">
    <source>
        <dbReference type="EMBL" id="GHE91507.1"/>
    </source>
</evidence>
<name>A0A919A7J4_9ACTN</name>
<dbReference type="Proteomes" id="UP000608024">
    <property type="component" value="Unassembled WGS sequence"/>
</dbReference>